<keyword evidence="1" id="KW-0812">Transmembrane</keyword>
<evidence type="ECO:0000256" key="1">
    <source>
        <dbReference type="SAM" id="Phobius"/>
    </source>
</evidence>
<reference evidence="2 3" key="1">
    <citation type="submission" date="2019-03" db="EMBL/GenBank/DDBJ databases">
        <title>Draft genome sequences of novel Actinobacteria.</title>
        <authorList>
            <person name="Sahin N."/>
            <person name="Ay H."/>
            <person name="Saygin H."/>
        </authorList>
    </citation>
    <scope>NUCLEOTIDE SEQUENCE [LARGE SCALE GENOMIC DNA]</scope>
    <source>
        <strain evidence="2 3">CH32</strain>
    </source>
</reference>
<name>A0A4R4XKT6_9ACTN</name>
<evidence type="ECO:0000313" key="2">
    <source>
        <dbReference type="EMBL" id="TDD31524.1"/>
    </source>
</evidence>
<dbReference type="Proteomes" id="UP000295302">
    <property type="component" value="Unassembled WGS sequence"/>
</dbReference>
<evidence type="ECO:0000313" key="3">
    <source>
        <dbReference type="Proteomes" id="UP000295302"/>
    </source>
</evidence>
<proteinExistence type="predicted"/>
<gene>
    <name evidence="2" type="ORF">E1286_44805</name>
</gene>
<keyword evidence="3" id="KW-1185">Reference proteome</keyword>
<keyword evidence="1" id="KW-1133">Transmembrane helix</keyword>
<accession>A0A4R4XKT6</accession>
<comment type="caution">
    <text evidence="2">The sequence shown here is derived from an EMBL/GenBank/DDBJ whole genome shotgun (WGS) entry which is preliminary data.</text>
</comment>
<keyword evidence="1" id="KW-0472">Membrane</keyword>
<organism evidence="2 3">
    <name type="scientific">Nonomuraea terrae</name>
    <dbReference type="NCBI Taxonomy" id="2530383"/>
    <lineage>
        <taxon>Bacteria</taxon>
        <taxon>Bacillati</taxon>
        <taxon>Actinomycetota</taxon>
        <taxon>Actinomycetes</taxon>
        <taxon>Streptosporangiales</taxon>
        <taxon>Streptosporangiaceae</taxon>
        <taxon>Nonomuraea</taxon>
    </lineage>
</organism>
<dbReference type="EMBL" id="SMKQ01000314">
    <property type="protein sequence ID" value="TDD31524.1"/>
    <property type="molecule type" value="Genomic_DNA"/>
</dbReference>
<dbReference type="RefSeq" id="WP_132623130.1">
    <property type="nucleotide sequence ID" value="NZ_SMKQ01000314.1"/>
</dbReference>
<sequence>MSSAARRAVGLINAAAGALLALVAAVAVRPFPVPLLMGAIQAMLALGVGFGLALSPEQVGMVNAAAALVGFILRMHVSPAPVREGGVHSGRDLASL</sequence>
<protein>
    <submittedName>
        <fullName evidence="2">Uncharacterized protein</fullName>
    </submittedName>
</protein>
<dbReference type="AlphaFoldDB" id="A0A4R4XKT6"/>
<feature type="transmembrane region" description="Helical" evidence="1">
    <location>
        <begin position="35"/>
        <end position="54"/>
    </location>
</feature>